<comment type="caution">
    <text evidence="1">The sequence shown here is derived from an EMBL/GenBank/DDBJ whole genome shotgun (WGS) entry which is preliminary data.</text>
</comment>
<evidence type="ECO:0000313" key="1">
    <source>
        <dbReference type="EMBL" id="EQD53544.1"/>
    </source>
</evidence>
<reference evidence="1" key="1">
    <citation type="submission" date="2013-08" db="EMBL/GenBank/DDBJ databases">
        <authorList>
            <person name="Mendez C."/>
            <person name="Richter M."/>
            <person name="Ferrer M."/>
            <person name="Sanchez J."/>
        </authorList>
    </citation>
    <scope>NUCLEOTIDE SEQUENCE</scope>
</reference>
<dbReference type="EMBL" id="AUZY01006698">
    <property type="protein sequence ID" value="EQD53544.1"/>
    <property type="molecule type" value="Genomic_DNA"/>
</dbReference>
<proteinExistence type="predicted"/>
<accession>T1BJW3</accession>
<dbReference type="AlphaFoldDB" id="T1BJW3"/>
<name>T1BJW3_9ZZZZ</name>
<organism evidence="1">
    <name type="scientific">mine drainage metagenome</name>
    <dbReference type="NCBI Taxonomy" id="410659"/>
    <lineage>
        <taxon>unclassified sequences</taxon>
        <taxon>metagenomes</taxon>
        <taxon>ecological metagenomes</taxon>
    </lineage>
</organism>
<protein>
    <submittedName>
        <fullName evidence="1">Uncharacterized protein</fullName>
    </submittedName>
</protein>
<reference evidence="1" key="2">
    <citation type="journal article" date="2014" name="ISME J.">
        <title>Microbial stratification in low pH oxic and suboxic macroscopic growths along an acid mine drainage.</title>
        <authorList>
            <person name="Mendez-Garcia C."/>
            <person name="Mesa V."/>
            <person name="Sprenger R.R."/>
            <person name="Richter M."/>
            <person name="Diez M.S."/>
            <person name="Solano J."/>
            <person name="Bargiela R."/>
            <person name="Golyshina O.V."/>
            <person name="Manteca A."/>
            <person name="Ramos J.L."/>
            <person name="Gallego J.R."/>
            <person name="Llorente I."/>
            <person name="Martins Dos Santos V.A."/>
            <person name="Jensen O.N."/>
            <person name="Pelaez A.I."/>
            <person name="Sanchez J."/>
            <person name="Ferrer M."/>
        </authorList>
    </citation>
    <scope>NUCLEOTIDE SEQUENCE</scope>
</reference>
<sequence length="68" mass="7614">MRKIEVRKIGSITRRLGLSSPVTVQDAIEIHSGAVVAARLLNDKAGYNTLEDIHGRMVRLEPRGYDRL</sequence>
<gene>
    <name evidence="1" type="ORF">B1B_10182</name>
</gene>